<dbReference type="EMBL" id="SDMK01000005">
    <property type="protein sequence ID" value="RXS93495.1"/>
    <property type="molecule type" value="Genomic_DNA"/>
</dbReference>
<dbReference type="GO" id="GO:0003676">
    <property type="term" value="F:nucleic acid binding"/>
    <property type="evidence" value="ECO:0007669"/>
    <property type="project" value="InterPro"/>
</dbReference>
<accession>A0A4Q1S9D0</accession>
<sequence length="523" mass="58414">MSSQDAASIVRLLHDFLLENPQAQVLEDGRVLFDLQLARFSLTAERGRCLWHLWSEERNLVRTVSSVRERKNSLRIETVRLGQSKPQVLELVSGRDRCAPSTRRILRERFLRVFERLLCREFPECAIDSLIAAPDLENSFGPGYVRGLLRRGQTAWAVIAAGPEESPATIDGILTLGILWLAWCRAHGNGRTVLAGLKIFVPEGQEQLTRRRLAWLHPRIASWELYAVDAKSEGCCSVSPAEIGLAEPRLLHAFNPAAAIDRCQSGLDRLSRLMPPGLREVAEVRANSPAEVSLALHGLEFARVRQGFSSHSFAPTDEITFGAGANETPLTDETEALFCDLIQQLGEHRRAGNHRRNPLYRLQPERWLESVLRRNLEEIDTALCPGPIYTQVAAMGTADRGLLDLLAVTRSGRLAIVEVKADDDLQLPLQSLDYWARVRELQQQGSLTSHGYFQGMELSATPPLLYLVSPILRVHPATDTVLAHLSPEIPWQVVGVGEDWKTQLRVIARKKSEGWASRLSSSI</sequence>
<protein>
    <recommendedName>
        <fullName evidence="3">DUF91 domain-containing protein</fullName>
    </recommendedName>
</protein>
<evidence type="ECO:0000313" key="1">
    <source>
        <dbReference type="EMBL" id="RXS93495.1"/>
    </source>
</evidence>
<dbReference type="Gene3D" id="3.40.1350.10">
    <property type="match status" value="1"/>
</dbReference>
<dbReference type="InterPro" id="IPR011856">
    <property type="entry name" value="tRNA_endonuc-like_dom_sf"/>
</dbReference>
<evidence type="ECO:0008006" key="3">
    <source>
        <dbReference type="Google" id="ProtNLM"/>
    </source>
</evidence>
<dbReference type="Proteomes" id="UP000290253">
    <property type="component" value="Unassembled WGS sequence"/>
</dbReference>
<evidence type="ECO:0000313" key="2">
    <source>
        <dbReference type="Proteomes" id="UP000290253"/>
    </source>
</evidence>
<comment type="caution">
    <text evidence="1">The sequence shown here is derived from an EMBL/GenBank/DDBJ whole genome shotgun (WGS) entry which is preliminary data.</text>
</comment>
<dbReference type="AlphaFoldDB" id="A0A4Q1S9D0"/>
<keyword evidence="2" id="KW-1185">Reference proteome</keyword>
<proteinExistence type="predicted"/>
<name>A0A4Q1S9D0_9BACT</name>
<gene>
    <name evidence="1" type="ORF">ESZ00_18300</name>
</gene>
<organism evidence="1 2">
    <name type="scientific">Silvibacterium dinghuense</name>
    <dbReference type="NCBI Taxonomy" id="1560006"/>
    <lineage>
        <taxon>Bacteria</taxon>
        <taxon>Pseudomonadati</taxon>
        <taxon>Acidobacteriota</taxon>
        <taxon>Terriglobia</taxon>
        <taxon>Terriglobales</taxon>
        <taxon>Acidobacteriaceae</taxon>
        <taxon>Silvibacterium</taxon>
    </lineage>
</organism>
<reference evidence="1 2" key="1">
    <citation type="journal article" date="2016" name="Int. J. Syst. Evol. Microbiol.">
        <title>Acidipila dinghuensis sp. nov., an acidobacterium isolated from forest soil.</title>
        <authorList>
            <person name="Jiang Y.W."/>
            <person name="Wang J."/>
            <person name="Chen M.H."/>
            <person name="Lv Y.Y."/>
            <person name="Qiu L.H."/>
        </authorList>
    </citation>
    <scope>NUCLEOTIDE SEQUENCE [LARGE SCALE GENOMIC DNA]</scope>
    <source>
        <strain evidence="1 2">DHOF10</strain>
    </source>
</reference>
<dbReference type="OrthoDB" id="101225at2"/>